<name>A0ABP8BEN1_9SPHI</name>
<evidence type="ECO:0000259" key="1">
    <source>
        <dbReference type="Pfam" id="PF00535"/>
    </source>
</evidence>
<gene>
    <name evidence="2" type="primary">wapR</name>
    <name evidence="2" type="ORF">GCM10022289_24020</name>
</gene>
<dbReference type="RefSeq" id="WP_344851694.1">
    <property type="nucleotide sequence ID" value="NZ_BAABBY010000005.1"/>
</dbReference>
<comment type="caution">
    <text evidence="2">The sequence shown here is derived from an EMBL/GenBank/DDBJ whole genome shotgun (WGS) entry which is preliminary data.</text>
</comment>
<dbReference type="Pfam" id="PF00535">
    <property type="entry name" value="Glycos_transf_2"/>
    <property type="match status" value="1"/>
</dbReference>
<dbReference type="PANTHER" id="PTHR22916:SF3">
    <property type="entry name" value="UDP-GLCNAC:BETAGAL BETA-1,3-N-ACETYLGLUCOSAMINYLTRANSFERASE-LIKE PROTEIN 1"/>
    <property type="match status" value="1"/>
</dbReference>
<dbReference type="InterPro" id="IPR001173">
    <property type="entry name" value="Glyco_trans_2-like"/>
</dbReference>
<accession>A0ABP8BEN1</accession>
<feature type="domain" description="Glycosyltransferase 2-like" evidence="1">
    <location>
        <begin position="8"/>
        <end position="131"/>
    </location>
</feature>
<keyword evidence="3" id="KW-1185">Reference proteome</keyword>
<protein>
    <submittedName>
        <fullName evidence="2">Alpha-1,3-rhamnosyltransferase</fullName>
    </submittedName>
</protein>
<evidence type="ECO:0000313" key="3">
    <source>
        <dbReference type="Proteomes" id="UP001501772"/>
    </source>
</evidence>
<dbReference type="EMBL" id="BAABBY010000005">
    <property type="protein sequence ID" value="GAA4205077.1"/>
    <property type="molecule type" value="Genomic_DNA"/>
</dbReference>
<dbReference type="Gene3D" id="3.90.550.10">
    <property type="entry name" value="Spore Coat Polysaccharide Biosynthesis Protein SpsA, Chain A"/>
    <property type="match status" value="1"/>
</dbReference>
<dbReference type="PANTHER" id="PTHR22916">
    <property type="entry name" value="GLYCOSYLTRANSFERASE"/>
    <property type="match status" value="1"/>
</dbReference>
<dbReference type="Proteomes" id="UP001501772">
    <property type="component" value="Unassembled WGS sequence"/>
</dbReference>
<reference evidence="3" key="1">
    <citation type="journal article" date="2019" name="Int. J. Syst. Evol. Microbiol.">
        <title>The Global Catalogue of Microorganisms (GCM) 10K type strain sequencing project: providing services to taxonomists for standard genome sequencing and annotation.</title>
        <authorList>
            <consortium name="The Broad Institute Genomics Platform"/>
            <consortium name="The Broad Institute Genome Sequencing Center for Infectious Disease"/>
            <person name="Wu L."/>
            <person name="Ma J."/>
        </authorList>
    </citation>
    <scope>NUCLEOTIDE SEQUENCE [LARGE SCALE GENOMIC DNA]</scope>
    <source>
        <strain evidence="3">JCM 17626</strain>
    </source>
</reference>
<dbReference type="SUPFAM" id="SSF53448">
    <property type="entry name" value="Nucleotide-diphospho-sugar transferases"/>
    <property type="match status" value="1"/>
</dbReference>
<proteinExistence type="predicted"/>
<organism evidence="2 3">
    <name type="scientific">Pedobacter jeongneungensis</name>
    <dbReference type="NCBI Taxonomy" id="947309"/>
    <lineage>
        <taxon>Bacteria</taxon>
        <taxon>Pseudomonadati</taxon>
        <taxon>Bacteroidota</taxon>
        <taxon>Sphingobacteriia</taxon>
        <taxon>Sphingobacteriales</taxon>
        <taxon>Sphingobacteriaceae</taxon>
        <taxon>Pedobacter</taxon>
    </lineage>
</organism>
<sequence length="284" mass="33102">MNNLPLVSVIIPCYNHQDFIEACLESVVNQTYKNIEVIVIDDGSKDETPRILQKLANKYTFSLEIQKNLGLSKTLNKAIRKYAGGKYISIIASDDYWELNKISKQVDFLENSENYALVFGKAKIVDNNNVFLGNLGDDMNEELSFETLLFDNKIIASTTMFKRDIWEKVGGFNEDSYIEDWDLWLKMAENYKIGFINENLGFYRRHGSNMSNNLLRMENAKTNIVKQWSAKDQYPLAIKLHILSKANILAPKFKKETMTLLWENKNYFFSVRYLTACIRLLFFW</sequence>
<evidence type="ECO:0000313" key="2">
    <source>
        <dbReference type="EMBL" id="GAA4205077.1"/>
    </source>
</evidence>
<dbReference type="InterPro" id="IPR029044">
    <property type="entry name" value="Nucleotide-diphossugar_trans"/>
</dbReference>